<gene>
    <name evidence="2" type="ORF">ACFSJF_06190</name>
</gene>
<dbReference type="Proteomes" id="UP001597383">
    <property type="component" value="Unassembled WGS sequence"/>
</dbReference>
<dbReference type="PANTHER" id="PTHR35801:SF1">
    <property type="entry name" value="PHOSPHOSERINE PHOSPHATASE RSBX"/>
    <property type="match status" value="1"/>
</dbReference>
<sequence>MSNQTKVQVAVYQKPKKGNTCCGDSYYYIETENAFVCALADGLGSGVYAKESSDVVINIIKENVHDHVEELVKKCNVELFGKRGVVLGIFKIDYIVRNYSFSSIGNIGFISITKDKKKKRNIPNSGYLSGFRKKFKILQENLEAQMNFVMFTDGVTNCELSSNFYIHSDVDDITKSFEVQSDSKRDDDTTLIAMRYEE</sequence>
<reference evidence="3" key="1">
    <citation type="journal article" date="2019" name="Int. J. Syst. Evol. Microbiol.">
        <title>The Global Catalogue of Microorganisms (GCM) 10K type strain sequencing project: providing services to taxonomists for standard genome sequencing and annotation.</title>
        <authorList>
            <consortium name="The Broad Institute Genomics Platform"/>
            <consortium name="The Broad Institute Genome Sequencing Center for Infectious Disease"/>
            <person name="Wu L."/>
            <person name="Ma J."/>
        </authorList>
    </citation>
    <scope>NUCLEOTIDE SEQUENCE [LARGE SCALE GENOMIC DNA]</scope>
    <source>
        <strain evidence="3">R28</strain>
    </source>
</reference>
<dbReference type="Pfam" id="PF07228">
    <property type="entry name" value="SpoIIE"/>
    <property type="match status" value="1"/>
</dbReference>
<protein>
    <submittedName>
        <fullName evidence="2">SpoIIE family protein phosphatase</fullName>
    </submittedName>
</protein>
<accession>A0ABW4VZW5</accession>
<dbReference type="Gene3D" id="3.60.40.10">
    <property type="entry name" value="PPM-type phosphatase domain"/>
    <property type="match status" value="1"/>
</dbReference>
<comment type="caution">
    <text evidence="2">The sequence shown here is derived from an EMBL/GenBank/DDBJ whole genome shotgun (WGS) entry which is preliminary data.</text>
</comment>
<dbReference type="RefSeq" id="WP_377555921.1">
    <property type="nucleotide sequence ID" value="NZ_JBHUHQ010000012.1"/>
</dbReference>
<dbReference type="InterPro" id="IPR001932">
    <property type="entry name" value="PPM-type_phosphatase-like_dom"/>
</dbReference>
<keyword evidence="3" id="KW-1185">Reference proteome</keyword>
<dbReference type="EMBL" id="JBHUHQ010000012">
    <property type="protein sequence ID" value="MFD2043842.1"/>
    <property type="molecule type" value="Genomic_DNA"/>
</dbReference>
<proteinExistence type="predicted"/>
<dbReference type="InterPro" id="IPR039248">
    <property type="entry name" value="Ptase_RsbX"/>
</dbReference>
<name>A0ABW4VZW5_9BACI</name>
<dbReference type="SMART" id="SM00331">
    <property type="entry name" value="PP2C_SIG"/>
    <property type="match status" value="1"/>
</dbReference>
<feature type="domain" description="PPM-type phosphatase" evidence="1">
    <location>
        <begin position="6"/>
        <end position="196"/>
    </location>
</feature>
<dbReference type="InterPro" id="IPR036457">
    <property type="entry name" value="PPM-type-like_dom_sf"/>
</dbReference>
<dbReference type="PANTHER" id="PTHR35801">
    <property type="entry name" value="PHOSPHOSERINE PHOSPHATASE RSBX"/>
    <property type="match status" value="1"/>
</dbReference>
<evidence type="ECO:0000313" key="2">
    <source>
        <dbReference type="EMBL" id="MFD2043842.1"/>
    </source>
</evidence>
<evidence type="ECO:0000313" key="3">
    <source>
        <dbReference type="Proteomes" id="UP001597383"/>
    </source>
</evidence>
<dbReference type="SUPFAM" id="SSF81606">
    <property type="entry name" value="PP2C-like"/>
    <property type="match status" value="1"/>
</dbReference>
<organism evidence="2 3">
    <name type="scientific">Ornithinibacillus salinisoli</name>
    <dbReference type="NCBI Taxonomy" id="1848459"/>
    <lineage>
        <taxon>Bacteria</taxon>
        <taxon>Bacillati</taxon>
        <taxon>Bacillota</taxon>
        <taxon>Bacilli</taxon>
        <taxon>Bacillales</taxon>
        <taxon>Bacillaceae</taxon>
        <taxon>Ornithinibacillus</taxon>
    </lineage>
</organism>
<evidence type="ECO:0000259" key="1">
    <source>
        <dbReference type="SMART" id="SM00331"/>
    </source>
</evidence>